<sequence length="543" mass="62259">MSILSQKLKNSPHQPGCYLFKNRPGKIIYIGKAKDLKKRVSSYFRKNLEYKTQKLSEEIFDVDFFVTDSEVEALLLEAKLIKENQPKYNLELKGGVRYAYIKITSEQFPRLETVRLFKRQDKIFGPFAIADNRKSLISLANELFKLRTSKERVVKIAQRYRIRCSVPPFIRLTTPEEYQKDVEKAALLLAGKMDHLISSLQAEMRQYSGQNNFELAKLRRDQIKALVQLSEKQKIERRKNYDQDVINFLISLNKFVVQLFNINKGVVSGRKEFRFPLAKVNADPSVALADFISQYYYSNEIPQEIIIPQKVKNQKALGVYLTKLAGRKTELTVPQKGDKVLLLGLVKKNLVSALKRGDSALAELQDKLSLPAFPSVIECFDVSNLGANQIVGSMVYFKDGRPDKNNYRRFKIKWPAYVPTASGLRRVNNAQKQQQSDFDAMHEIVYRRYARLVTEKTALPNLVLIDGGKPQLSAARQALKQLGLQIPLAALAKKQEELYLPGRSFSLRLNRTSGALKLVQRIRDEAHRFAIGYHRLLRSKDAI</sequence>
<keyword evidence="1" id="KW-0963">Cytoplasm</keyword>
<evidence type="ECO:0000256" key="4">
    <source>
        <dbReference type="ARBA" id="ARBA00022881"/>
    </source>
</evidence>
<dbReference type="AlphaFoldDB" id="A0A1G1YMS1"/>
<evidence type="ECO:0000256" key="3">
    <source>
        <dbReference type="ARBA" id="ARBA00022769"/>
    </source>
</evidence>
<dbReference type="InterPro" id="IPR001943">
    <property type="entry name" value="UVR_dom"/>
</dbReference>
<dbReference type="InterPro" id="IPR001162">
    <property type="entry name" value="UvrC_RNase_H_dom"/>
</dbReference>
<keyword evidence="5" id="KW-0234">DNA repair</keyword>
<feature type="domain" description="UvrC family homology region profile" evidence="8">
    <location>
        <begin position="245"/>
        <end position="479"/>
    </location>
</feature>
<keyword evidence="2" id="KW-0227">DNA damage</keyword>
<evidence type="ECO:0000256" key="5">
    <source>
        <dbReference type="ARBA" id="ARBA00023204"/>
    </source>
</evidence>
<dbReference type="NCBIfam" id="TIGR00194">
    <property type="entry name" value="uvrC"/>
    <property type="match status" value="1"/>
</dbReference>
<dbReference type="GO" id="GO:0009380">
    <property type="term" value="C:excinuclease repair complex"/>
    <property type="evidence" value="ECO:0007669"/>
    <property type="project" value="InterPro"/>
</dbReference>
<dbReference type="EMBL" id="MHIP01000052">
    <property type="protein sequence ID" value="OGY53584.1"/>
    <property type="molecule type" value="Genomic_DNA"/>
</dbReference>
<dbReference type="InterPro" id="IPR038476">
    <property type="entry name" value="UvrC_RNase_H_dom_sf"/>
</dbReference>
<dbReference type="SMART" id="SM00465">
    <property type="entry name" value="GIYc"/>
    <property type="match status" value="1"/>
</dbReference>
<evidence type="ECO:0000259" key="6">
    <source>
        <dbReference type="PROSITE" id="PS50151"/>
    </source>
</evidence>
<dbReference type="InterPro" id="IPR000305">
    <property type="entry name" value="GIY-YIG_endonuc"/>
</dbReference>
<evidence type="ECO:0000256" key="1">
    <source>
        <dbReference type="ARBA" id="ARBA00022490"/>
    </source>
</evidence>
<evidence type="ECO:0000313" key="10">
    <source>
        <dbReference type="Proteomes" id="UP000176512"/>
    </source>
</evidence>
<dbReference type="SUPFAM" id="SSF46600">
    <property type="entry name" value="C-terminal UvrC-binding domain of UvrB"/>
    <property type="match status" value="1"/>
</dbReference>
<dbReference type="InterPro" id="IPR035901">
    <property type="entry name" value="GIY-YIG_endonuc_sf"/>
</dbReference>
<dbReference type="PANTHER" id="PTHR30562">
    <property type="entry name" value="UVRC/OXIDOREDUCTASE"/>
    <property type="match status" value="1"/>
</dbReference>
<dbReference type="InterPro" id="IPR050066">
    <property type="entry name" value="UvrABC_protein_C"/>
</dbReference>
<dbReference type="FunFam" id="3.40.1440.10:FF:000001">
    <property type="entry name" value="UvrABC system protein C"/>
    <property type="match status" value="1"/>
</dbReference>
<dbReference type="SUPFAM" id="SSF82771">
    <property type="entry name" value="GIY-YIG endonuclease"/>
    <property type="match status" value="1"/>
</dbReference>
<dbReference type="Pfam" id="PF01541">
    <property type="entry name" value="GIY-YIG"/>
    <property type="match status" value="1"/>
</dbReference>
<keyword evidence="4" id="KW-0267">Excision nuclease</keyword>
<dbReference type="PANTHER" id="PTHR30562:SF1">
    <property type="entry name" value="UVRABC SYSTEM PROTEIN C"/>
    <property type="match status" value="1"/>
</dbReference>
<evidence type="ECO:0000259" key="8">
    <source>
        <dbReference type="PROSITE" id="PS50165"/>
    </source>
</evidence>
<reference evidence="9 10" key="1">
    <citation type="journal article" date="2016" name="Nat. Commun.">
        <title>Thousands of microbial genomes shed light on interconnected biogeochemical processes in an aquifer system.</title>
        <authorList>
            <person name="Anantharaman K."/>
            <person name="Brown C.T."/>
            <person name="Hug L.A."/>
            <person name="Sharon I."/>
            <person name="Castelle C.J."/>
            <person name="Probst A.J."/>
            <person name="Thomas B.C."/>
            <person name="Singh A."/>
            <person name="Wilkins M.J."/>
            <person name="Karaoz U."/>
            <person name="Brodie E.L."/>
            <person name="Williams K.H."/>
            <person name="Hubbard S.S."/>
            <person name="Banfield J.F."/>
        </authorList>
    </citation>
    <scope>NUCLEOTIDE SEQUENCE [LARGE SCALE GENOMIC DNA]</scope>
</reference>
<dbReference type="CDD" id="cd10434">
    <property type="entry name" value="GIY-YIG_UvrC_Cho"/>
    <property type="match status" value="1"/>
</dbReference>
<dbReference type="InterPro" id="IPR004791">
    <property type="entry name" value="UvrC"/>
</dbReference>
<dbReference type="Proteomes" id="UP000176512">
    <property type="component" value="Unassembled WGS sequence"/>
</dbReference>
<comment type="caution">
    <text evidence="9">The sequence shown here is derived from an EMBL/GenBank/DDBJ whole genome shotgun (WGS) entry which is preliminary data.</text>
</comment>
<dbReference type="PROSITE" id="PS50165">
    <property type="entry name" value="UVRC"/>
    <property type="match status" value="1"/>
</dbReference>
<gene>
    <name evidence="9" type="ORF">A3A24_01070</name>
</gene>
<feature type="domain" description="UVR" evidence="6">
    <location>
        <begin position="194"/>
        <end position="229"/>
    </location>
</feature>
<keyword evidence="3" id="KW-0228">DNA excision</keyword>
<evidence type="ECO:0000313" key="9">
    <source>
        <dbReference type="EMBL" id="OGY53584.1"/>
    </source>
</evidence>
<dbReference type="Pfam" id="PF08459">
    <property type="entry name" value="UvrC_RNaseH_dom"/>
    <property type="match status" value="1"/>
</dbReference>
<evidence type="ECO:0000256" key="2">
    <source>
        <dbReference type="ARBA" id="ARBA00022763"/>
    </source>
</evidence>
<dbReference type="PROSITE" id="PS50164">
    <property type="entry name" value="GIY_YIG"/>
    <property type="match status" value="1"/>
</dbReference>
<organism evidence="9 10">
    <name type="scientific">Candidatus Buchananbacteria bacterium RIFCSPLOWO2_01_FULL_46_12</name>
    <dbReference type="NCBI Taxonomy" id="1797546"/>
    <lineage>
        <taxon>Bacteria</taxon>
        <taxon>Candidatus Buchananiibacteriota</taxon>
    </lineage>
</organism>
<dbReference type="Pfam" id="PF22920">
    <property type="entry name" value="UvrC_RNaseH"/>
    <property type="match status" value="1"/>
</dbReference>
<dbReference type="GO" id="GO:0006289">
    <property type="term" value="P:nucleotide-excision repair"/>
    <property type="evidence" value="ECO:0007669"/>
    <property type="project" value="InterPro"/>
</dbReference>
<name>A0A1G1YMS1_9BACT</name>
<dbReference type="Pfam" id="PF02151">
    <property type="entry name" value="UVR"/>
    <property type="match status" value="1"/>
</dbReference>
<dbReference type="Gene3D" id="3.30.420.340">
    <property type="entry name" value="UvrC, RNAse H endonuclease domain"/>
    <property type="match status" value="1"/>
</dbReference>
<feature type="domain" description="GIY-YIG" evidence="7">
    <location>
        <begin position="13"/>
        <end position="90"/>
    </location>
</feature>
<proteinExistence type="predicted"/>
<dbReference type="GO" id="GO:0009381">
    <property type="term" value="F:excinuclease ABC activity"/>
    <property type="evidence" value="ECO:0007669"/>
    <property type="project" value="InterPro"/>
</dbReference>
<accession>A0A1G1YMS1</accession>
<evidence type="ECO:0000259" key="7">
    <source>
        <dbReference type="PROSITE" id="PS50164"/>
    </source>
</evidence>
<dbReference type="Gene3D" id="3.40.1440.10">
    <property type="entry name" value="GIY-YIG endonuclease"/>
    <property type="match status" value="1"/>
</dbReference>
<protein>
    <submittedName>
        <fullName evidence="9">Excinuclease ABC subunit C</fullName>
    </submittedName>
</protein>
<dbReference type="InterPro" id="IPR047296">
    <property type="entry name" value="GIY-YIG_UvrC_Cho"/>
</dbReference>
<dbReference type="InterPro" id="IPR036876">
    <property type="entry name" value="UVR_dom_sf"/>
</dbReference>
<dbReference type="PROSITE" id="PS50151">
    <property type="entry name" value="UVR"/>
    <property type="match status" value="1"/>
</dbReference>